<dbReference type="Gene3D" id="1.10.10.1100">
    <property type="entry name" value="BFD-like [2Fe-2S]-binding domain"/>
    <property type="match status" value="1"/>
</dbReference>
<evidence type="ECO:0000256" key="4">
    <source>
        <dbReference type="ARBA" id="ARBA00022982"/>
    </source>
</evidence>
<reference evidence="10 11" key="1">
    <citation type="journal article" date="2019" name="Int. J. Syst. Evol. Microbiol.">
        <title>The Global Catalogue of Microorganisms (GCM) 10K type strain sequencing project: providing services to taxonomists for standard genome sequencing and annotation.</title>
        <authorList>
            <consortium name="The Broad Institute Genomics Platform"/>
            <consortium name="The Broad Institute Genome Sequencing Center for Infectious Disease"/>
            <person name="Wu L."/>
            <person name="Ma J."/>
        </authorList>
    </citation>
    <scope>NUCLEOTIDE SEQUENCE [LARGE SCALE GENOMIC DNA]</scope>
    <source>
        <strain evidence="10 11">JCM 10671</strain>
    </source>
</reference>
<comment type="caution">
    <text evidence="10">The sequence shown here is derived from an EMBL/GenBank/DDBJ whole genome shotgun (WGS) entry which is preliminary data.</text>
</comment>
<evidence type="ECO:0000256" key="3">
    <source>
        <dbReference type="ARBA" id="ARBA00022723"/>
    </source>
</evidence>
<keyword evidence="6" id="KW-0411">Iron-sulfur</keyword>
<dbReference type="RefSeq" id="WP_344606110.1">
    <property type="nucleotide sequence ID" value="NZ_BAAAHE010000024.1"/>
</dbReference>
<protein>
    <recommendedName>
        <fullName evidence="7">Bacterioferritin-associated ferredoxin</fullName>
    </recommendedName>
</protein>
<evidence type="ECO:0000256" key="8">
    <source>
        <dbReference type="ARBA" id="ARBA00046332"/>
    </source>
</evidence>
<proteinExistence type="inferred from homology"/>
<gene>
    <name evidence="10" type="ORF">GCM10009547_29920</name>
</gene>
<evidence type="ECO:0000256" key="7">
    <source>
        <dbReference type="ARBA" id="ARBA00039386"/>
    </source>
</evidence>
<evidence type="ECO:0000256" key="6">
    <source>
        <dbReference type="ARBA" id="ARBA00023014"/>
    </source>
</evidence>
<dbReference type="InterPro" id="IPR041854">
    <property type="entry name" value="BFD-like_2Fe2S-bd_dom_sf"/>
</dbReference>
<evidence type="ECO:0000256" key="5">
    <source>
        <dbReference type="ARBA" id="ARBA00023004"/>
    </source>
</evidence>
<keyword evidence="3" id="KW-0479">Metal-binding</keyword>
<dbReference type="Proteomes" id="UP001500957">
    <property type="component" value="Unassembled WGS sequence"/>
</dbReference>
<keyword evidence="4" id="KW-0249">Electron transport</keyword>
<evidence type="ECO:0000313" key="10">
    <source>
        <dbReference type="EMBL" id="GAA0624744.1"/>
    </source>
</evidence>
<keyword evidence="11" id="KW-1185">Reference proteome</keyword>
<keyword evidence="2" id="KW-0001">2Fe-2S</keyword>
<dbReference type="InterPro" id="IPR007419">
    <property type="entry name" value="BFD-like_2Fe2S-bd_dom"/>
</dbReference>
<accession>A0ABN1GZR4</accession>
<organism evidence="10 11">
    <name type="scientific">Sporichthya brevicatena</name>
    <dbReference type="NCBI Taxonomy" id="171442"/>
    <lineage>
        <taxon>Bacteria</taxon>
        <taxon>Bacillati</taxon>
        <taxon>Actinomycetota</taxon>
        <taxon>Actinomycetes</taxon>
        <taxon>Sporichthyales</taxon>
        <taxon>Sporichthyaceae</taxon>
        <taxon>Sporichthya</taxon>
    </lineage>
</organism>
<dbReference type="Pfam" id="PF04324">
    <property type="entry name" value="Fer2_BFD"/>
    <property type="match status" value="1"/>
</dbReference>
<name>A0ABN1GZR4_9ACTN</name>
<evidence type="ECO:0000313" key="11">
    <source>
        <dbReference type="Proteomes" id="UP001500957"/>
    </source>
</evidence>
<comment type="similarity">
    <text evidence="8">Belongs to the Bfd family.</text>
</comment>
<dbReference type="InterPro" id="IPR052371">
    <property type="entry name" value="BFD-associated_ferredoxin"/>
</dbReference>
<feature type="domain" description="BFD-like [2Fe-2S]-binding" evidence="9">
    <location>
        <begin position="3"/>
        <end position="49"/>
    </location>
</feature>
<dbReference type="PANTHER" id="PTHR37424:SF1">
    <property type="entry name" value="BACTERIOFERRITIN-ASSOCIATED FERREDOXIN"/>
    <property type="match status" value="1"/>
</dbReference>
<evidence type="ECO:0000256" key="2">
    <source>
        <dbReference type="ARBA" id="ARBA00022714"/>
    </source>
</evidence>
<keyword evidence="5" id="KW-0408">Iron</keyword>
<dbReference type="EMBL" id="BAAAHE010000024">
    <property type="protein sequence ID" value="GAA0624744.1"/>
    <property type="molecule type" value="Genomic_DNA"/>
</dbReference>
<keyword evidence="1" id="KW-0813">Transport</keyword>
<dbReference type="PANTHER" id="PTHR37424">
    <property type="entry name" value="BACTERIOFERRITIN-ASSOCIATED FERREDOXIN"/>
    <property type="match status" value="1"/>
</dbReference>
<evidence type="ECO:0000259" key="9">
    <source>
        <dbReference type="Pfam" id="PF04324"/>
    </source>
</evidence>
<evidence type="ECO:0000256" key="1">
    <source>
        <dbReference type="ARBA" id="ARBA00022448"/>
    </source>
</evidence>
<sequence>MFVCICNAVTEDDILGAVDAGARCVRSACEATEAASNCGSCLDRVENLVTTALSGCPRRMLSGNLAATA</sequence>